<protein>
    <recommendedName>
        <fullName evidence="1">Aminoglycoside phosphotransferase domain-containing protein</fullName>
    </recommendedName>
</protein>
<dbReference type="Pfam" id="PF01636">
    <property type="entry name" value="APH"/>
    <property type="match status" value="1"/>
</dbReference>
<evidence type="ECO:0000313" key="2">
    <source>
        <dbReference type="EMBL" id="KAK9423622.1"/>
    </source>
</evidence>
<dbReference type="InterPro" id="IPR002575">
    <property type="entry name" value="Aminoglycoside_PTrfase"/>
</dbReference>
<accession>A0ABR2V9N0</accession>
<keyword evidence="3" id="KW-1185">Reference proteome</keyword>
<dbReference type="EMBL" id="JARVKF010000068">
    <property type="protein sequence ID" value="KAK9423622.1"/>
    <property type="molecule type" value="Genomic_DNA"/>
</dbReference>
<evidence type="ECO:0000313" key="3">
    <source>
        <dbReference type="Proteomes" id="UP001408356"/>
    </source>
</evidence>
<comment type="caution">
    <text evidence="2">The sequence shown here is derived from an EMBL/GenBank/DDBJ whole genome shotgun (WGS) entry which is preliminary data.</text>
</comment>
<dbReference type="InterPro" id="IPR011009">
    <property type="entry name" value="Kinase-like_dom_sf"/>
</dbReference>
<dbReference type="Gene3D" id="3.90.1200.10">
    <property type="match status" value="1"/>
</dbReference>
<proteinExistence type="predicted"/>
<sequence length="363" mass="41499">MSDPPKDSGVSLSSFFTRRKLPPNTRDECDRFVDMMFPSEESRPAPFQGYCSYTVMVGRDRVVQFRPPDHGLDMKTAWAACHIFEEMAPETEFLGVMEQSGLHIYSMKKMDGVSLSDLRSASSILQSSHKTKELRRQVVVDFASLQATSWSHRRLREAVPEKGVVGSSIHWRLGLLESRLPDRFKKFASSVHQRLGDIESFPWVLSHGDLIPANILVCPETGRILGLLDWAEAEWLPFGTGLYGLEELLGEETDGHFEYYSEARQLRALFWSELLSAIPALSREPQVLETIRQAQILGILFWHGIAFDDGKLDRAVEESIDDQEIQRLDAFLLSDFGLRQKQTLWEKWQSSRDHIRRAVVSRT</sequence>
<dbReference type="Proteomes" id="UP001408356">
    <property type="component" value="Unassembled WGS sequence"/>
</dbReference>
<organism evidence="2 3">
    <name type="scientific">Seiridium unicorne</name>
    <dbReference type="NCBI Taxonomy" id="138068"/>
    <lineage>
        <taxon>Eukaryota</taxon>
        <taxon>Fungi</taxon>
        <taxon>Dikarya</taxon>
        <taxon>Ascomycota</taxon>
        <taxon>Pezizomycotina</taxon>
        <taxon>Sordariomycetes</taxon>
        <taxon>Xylariomycetidae</taxon>
        <taxon>Amphisphaeriales</taxon>
        <taxon>Sporocadaceae</taxon>
        <taxon>Seiridium</taxon>
    </lineage>
</organism>
<gene>
    <name evidence="2" type="ORF">SUNI508_04103</name>
</gene>
<reference evidence="2 3" key="1">
    <citation type="journal article" date="2024" name="J. Plant Pathol.">
        <title>Sequence and assembly of the genome of Seiridium unicorne, isolate CBS 538.82, causal agent of cypress canker disease.</title>
        <authorList>
            <person name="Scali E."/>
            <person name="Rocca G.D."/>
            <person name="Danti R."/>
            <person name="Garbelotto M."/>
            <person name="Barberini S."/>
            <person name="Baroncelli R."/>
            <person name="Emiliani G."/>
        </authorList>
    </citation>
    <scope>NUCLEOTIDE SEQUENCE [LARGE SCALE GENOMIC DNA]</scope>
    <source>
        <strain evidence="2 3">BM-138-508</strain>
    </source>
</reference>
<dbReference type="SUPFAM" id="SSF56112">
    <property type="entry name" value="Protein kinase-like (PK-like)"/>
    <property type="match status" value="1"/>
</dbReference>
<feature type="domain" description="Aminoglycoside phosphotransferase" evidence="1">
    <location>
        <begin position="171"/>
        <end position="237"/>
    </location>
</feature>
<evidence type="ECO:0000259" key="1">
    <source>
        <dbReference type="Pfam" id="PF01636"/>
    </source>
</evidence>
<name>A0ABR2V9N0_9PEZI</name>